<evidence type="ECO:0000256" key="1">
    <source>
        <dbReference type="ARBA" id="ARBA00023125"/>
    </source>
</evidence>
<dbReference type="EMBL" id="VCDI01000008">
    <property type="protein sequence ID" value="TLU71205.1"/>
    <property type="molecule type" value="Genomic_DNA"/>
</dbReference>
<dbReference type="SMART" id="SM00559">
    <property type="entry name" value="Ku78"/>
    <property type="match status" value="1"/>
</dbReference>
<dbReference type="Pfam" id="PF02735">
    <property type="entry name" value="Ku"/>
    <property type="match status" value="1"/>
</dbReference>
<dbReference type="PANTHER" id="PTHR41251:SF1">
    <property type="entry name" value="NON-HOMOLOGOUS END JOINING PROTEIN KU"/>
    <property type="match status" value="1"/>
</dbReference>
<dbReference type="GO" id="GO:0006303">
    <property type="term" value="P:double-strand break repair via nonhomologous end joining"/>
    <property type="evidence" value="ECO:0007669"/>
    <property type="project" value="InterPro"/>
</dbReference>
<dbReference type="SUPFAM" id="SSF100939">
    <property type="entry name" value="SPOC domain-like"/>
    <property type="match status" value="1"/>
</dbReference>
<keyword evidence="1" id="KW-0238">DNA-binding</keyword>
<evidence type="ECO:0000313" key="4">
    <source>
        <dbReference type="EMBL" id="TLU71205.1"/>
    </source>
</evidence>
<gene>
    <name evidence="4" type="ORF">FE263_18740</name>
</gene>
<keyword evidence="5" id="KW-1185">Reference proteome</keyword>
<organism evidence="4 5">
    <name type="scientific">Lichenicoccus roseus</name>
    <dbReference type="NCBI Taxonomy" id="2683649"/>
    <lineage>
        <taxon>Bacteria</taxon>
        <taxon>Pseudomonadati</taxon>
        <taxon>Pseudomonadota</taxon>
        <taxon>Alphaproteobacteria</taxon>
        <taxon>Acetobacterales</taxon>
        <taxon>Acetobacteraceae</taxon>
        <taxon>Lichenicoccus</taxon>
    </lineage>
</organism>
<dbReference type="OrthoDB" id="9780854at2"/>
<feature type="compositionally biased region" description="Low complexity" evidence="2">
    <location>
        <begin position="259"/>
        <end position="274"/>
    </location>
</feature>
<evidence type="ECO:0000256" key="2">
    <source>
        <dbReference type="SAM" id="MobiDB-lite"/>
    </source>
</evidence>
<evidence type="ECO:0000259" key="3">
    <source>
        <dbReference type="SMART" id="SM00559"/>
    </source>
</evidence>
<dbReference type="Proteomes" id="UP000305654">
    <property type="component" value="Unassembled WGS sequence"/>
</dbReference>
<reference evidence="4 5" key="1">
    <citation type="submission" date="2019-05" db="EMBL/GenBank/DDBJ databases">
        <authorList>
            <person name="Pankratov T."/>
            <person name="Grouzdev D."/>
        </authorList>
    </citation>
    <scope>NUCLEOTIDE SEQUENCE [LARGE SCALE GENOMIC DNA]</scope>
    <source>
        <strain evidence="4 5">KEBCLARHB70R</strain>
    </source>
</reference>
<dbReference type="RefSeq" id="WP_138327562.1">
    <property type="nucleotide sequence ID" value="NZ_VCDI01000008.1"/>
</dbReference>
<dbReference type="InterPro" id="IPR009187">
    <property type="entry name" value="Prok_Ku"/>
</dbReference>
<protein>
    <submittedName>
        <fullName evidence="4">Ku protein</fullName>
    </submittedName>
</protein>
<dbReference type="Gene3D" id="2.40.290.10">
    <property type="match status" value="1"/>
</dbReference>
<accession>A0A5R9J0K9</accession>
<dbReference type="PANTHER" id="PTHR41251">
    <property type="entry name" value="NON-HOMOLOGOUS END JOINING PROTEIN KU"/>
    <property type="match status" value="1"/>
</dbReference>
<dbReference type="InterPro" id="IPR006164">
    <property type="entry name" value="DNA_bd_Ku70/Ku80"/>
</dbReference>
<evidence type="ECO:0000313" key="5">
    <source>
        <dbReference type="Proteomes" id="UP000305654"/>
    </source>
</evidence>
<proteinExistence type="predicted"/>
<dbReference type="GO" id="GO:0003690">
    <property type="term" value="F:double-stranded DNA binding"/>
    <property type="evidence" value="ECO:0007669"/>
    <property type="project" value="TreeGrafter"/>
</dbReference>
<feature type="domain" description="Ku" evidence="3">
    <location>
        <begin position="12"/>
        <end position="140"/>
    </location>
</feature>
<dbReference type="InterPro" id="IPR016194">
    <property type="entry name" value="SPOC-like_C_dom_sf"/>
</dbReference>
<feature type="region of interest" description="Disordered" evidence="2">
    <location>
        <begin position="228"/>
        <end position="287"/>
    </location>
</feature>
<dbReference type="AlphaFoldDB" id="A0A5R9J0K9"/>
<sequence>MLVYVVEHGAPSNRQECSSNAQASRGRRRYLLLSESDLNSVKVESSSLMTVEKFVNVASIDPVYYDSSYCVAPDGKGADDVFAVLREAIRSTGKVALIRVVIAQRERTIAIRQMGAGLVAHTLNEQRDLNDAATLFEDVRDVKVDPEMVQLAVQLVARQTGKYDPADLEDQYESRLRAMLDAKLAGEGIMLDDEPMPDHSNVVNIMDALRASLGEPAPTKAAKAVKSPVATKARRKKVPTPQEVRAQPGFKLPIEGGRKAAPQAEQAPARAVEVIRAQAPRSRRKVS</sequence>
<name>A0A5R9J0K9_9PROT</name>
<comment type="caution">
    <text evidence="4">The sequence shown here is derived from an EMBL/GenBank/DDBJ whole genome shotgun (WGS) entry which is preliminary data.</text>
</comment>